<keyword evidence="1" id="KW-0472">Membrane</keyword>
<dbReference type="OrthoDB" id="5191769at2"/>
<comment type="caution">
    <text evidence="2">The sequence shown here is derived from an EMBL/GenBank/DDBJ whole genome shotgun (WGS) entry which is preliminary data.</text>
</comment>
<protein>
    <submittedName>
        <fullName evidence="2">DUF2516 family protein</fullName>
    </submittedName>
</protein>
<dbReference type="Proteomes" id="UP000308760">
    <property type="component" value="Unassembled WGS sequence"/>
</dbReference>
<dbReference type="EMBL" id="STGY01000004">
    <property type="protein sequence ID" value="THV43405.1"/>
    <property type="molecule type" value="Genomic_DNA"/>
</dbReference>
<gene>
    <name evidence="2" type="ORF">FAB82_01655</name>
</gene>
<reference evidence="2 3" key="2">
    <citation type="submission" date="2019-05" db="EMBL/GenBank/DDBJ databases">
        <title>Glycomyces buryatensis sp. nov.</title>
        <authorList>
            <person name="Nikitina E."/>
        </authorList>
    </citation>
    <scope>NUCLEOTIDE SEQUENCE [LARGE SCALE GENOMIC DNA]</scope>
    <source>
        <strain evidence="2 3">18</strain>
    </source>
</reference>
<keyword evidence="1" id="KW-1133">Transmembrane helix</keyword>
<dbReference type="RefSeq" id="WP_136532795.1">
    <property type="nucleotide sequence ID" value="NZ_STGY01000004.1"/>
</dbReference>
<accession>A0A4S8QK87</accession>
<name>A0A4S8QK87_9ACTN</name>
<feature type="transmembrane region" description="Helical" evidence="1">
    <location>
        <begin position="52"/>
        <end position="71"/>
    </location>
</feature>
<evidence type="ECO:0000256" key="1">
    <source>
        <dbReference type="SAM" id="Phobius"/>
    </source>
</evidence>
<dbReference type="Pfam" id="PF10724">
    <property type="entry name" value="DUF2516"/>
    <property type="match status" value="1"/>
</dbReference>
<feature type="transmembrane region" description="Helical" evidence="1">
    <location>
        <begin position="20"/>
        <end position="40"/>
    </location>
</feature>
<dbReference type="InterPro" id="IPR019662">
    <property type="entry name" value="DUF2516"/>
</dbReference>
<keyword evidence="1" id="KW-0812">Transmembrane</keyword>
<feature type="transmembrane region" description="Helical" evidence="1">
    <location>
        <begin position="77"/>
        <end position="93"/>
    </location>
</feature>
<evidence type="ECO:0000313" key="3">
    <source>
        <dbReference type="Proteomes" id="UP000308760"/>
    </source>
</evidence>
<reference evidence="3" key="1">
    <citation type="submission" date="2019-04" db="EMBL/GenBank/DDBJ databases">
        <title>Nocardioides xinjiangensis sp. nov.</title>
        <authorList>
            <person name="Liu S."/>
        </authorList>
    </citation>
    <scope>NUCLEOTIDE SEQUENCE [LARGE SCALE GENOMIC DNA]</scope>
    <source>
        <strain evidence="3">18</strain>
    </source>
</reference>
<dbReference type="AlphaFoldDB" id="A0A4S8QK87"/>
<evidence type="ECO:0000313" key="2">
    <source>
        <dbReference type="EMBL" id="THV43405.1"/>
    </source>
</evidence>
<organism evidence="2 3">
    <name type="scientific">Glycomyces buryatensis</name>
    <dbReference type="NCBI Taxonomy" id="2570927"/>
    <lineage>
        <taxon>Bacteria</taxon>
        <taxon>Bacillati</taxon>
        <taxon>Actinomycetota</taxon>
        <taxon>Actinomycetes</taxon>
        <taxon>Glycomycetales</taxon>
        <taxon>Glycomycetaceae</taxon>
        <taxon>Glycomyces</taxon>
    </lineage>
</organism>
<proteinExistence type="predicted"/>
<sequence length="107" mass="11267">MPELFDSALPFAFEIRNTVWMVVGYGAALLSLIAAVHCAVQKPDAFSAVGTLSKGAWMGLLIISFALALLFGGFNGLGLFGLIALCAALVYLLDVRKGIRDIGGSVY</sequence>
<keyword evidence="3" id="KW-1185">Reference proteome</keyword>